<evidence type="ECO:0000256" key="5">
    <source>
        <dbReference type="ARBA" id="ARBA00022946"/>
    </source>
</evidence>
<dbReference type="OrthoDB" id="3176804at2"/>
<dbReference type="InterPro" id="IPR006091">
    <property type="entry name" value="Acyl-CoA_Oxase/DH_mid-dom"/>
</dbReference>
<proteinExistence type="inferred from homology"/>
<dbReference type="InterPro" id="IPR052033">
    <property type="entry name" value="Glutaryl-CoA_DH_mitochondrial"/>
</dbReference>
<dbReference type="FunFam" id="2.40.110.10:FF:000002">
    <property type="entry name" value="Acyl-CoA dehydrogenase fadE12"/>
    <property type="match status" value="1"/>
</dbReference>
<dbReference type="GO" id="GO:0033539">
    <property type="term" value="P:fatty acid beta-oxidation using acyl-CoA dehydrogenase"/>
    <property type="evidence" value="ECO:0007669"/>
    <property type="project" value="TreeGrafter"/>
</dbReference>
<dbReference type="RefSeq" id="WP_089017985.1">
    <property type="nucleotide sequence ID" value="NZ_LT607412.1"/>
</dbReference>
<dbReference type="GO" id="GO:0000062">
    <property type="term" value="F:fatty-acyl-CoA binding"/>
    <property type="evidence" value="ECO:0007669"/>
    <property type="project" value="TreeGrafter"/>
</dbReference>
<comment type="cofactor">
    <cofactor evidence="1 7">
        <name>FAD</name>
        <dbReference type="ChEBI" id="CHEBI:57692"/>
    </cofactor>
</comment>
<evidence type="ECO:0000259" key="8">
    <source>
        <dbReference type="Pfam" id="PF00441"/>
    </source>
</evidence>
<dbReference type="AlphaFoldDB" id="A0A1C4VFW1"/>
<dbReference type="PANTHER" id="PTHR42807">
    <property type="entry name" value="GLUTARYL-COA DEHYDROGENASE, MITOCHONDRIAL"/>
    <property type="match status" value="1"/>
</dbReference>
<dbReference type="PANTHER" id="PTHR42807:SF1">
    <property type="entry name" value="GLUTARYL-COA DEHYDROGENASE, MITOCHONDRIAL"/>
    <property type="match status" value="1"/>
</dbReference>
<dbReference type="Gene3D" id="1.20.140.10">
    <property type="entry name" value="Butyryl-CoA Dehydrogenase, subunit A, domain 3"/>
    <property type="match status" value="1"/>
</dbReference>
<dbReference type="InterPro" id="IPR036250">
    <property type="entry name" value="AcylCo_DH-like_C"/>
</dbReference>
<dbReference type="EMBL" id="LT607412">
    <property type="protein sequence ID" value="SCE82856.1"/>
    <property type="molecule type" value="Genomic_DNA"/>
</dbReference>
<evidence type="ECO:0000256" key="2">
    <source>
        <dbReference type="ARBA" id="ARBA00009347"/>
    </source>
</evidence>
<accession>A0A1C4VFW1</accession>
<dbReference type="InterPro" id="IPR009100">
    <property type="entry name" value="AcylCoA_DH/oxidase_NM_dom_sf"/>
</dbReference>
<keyword evidence="3 7" id="KW-0285">Flavoprotein</keyword>
<evidence type="ECO:0000256" key="6">
    <source>
        <dbReference type="ARBA" id="ARBA00023002"/>
    </source>
</evidence>
<keyword evidence="5" id="KW-0809">Transit peptide</keyword>
<dbReference type="GO" id="GO:0004361">
    <property type="term" value="F:glutaryl-CoA dehydrogenase activity"/>
    <property type="evidence" value="ECO:0007669"/>
    <property type="project" value="TreeGrafter"/>
</dbReference>
<evidence type="ECO:0000313" key="11">
    <source>
        <dbReference type="EMBL" id="SCE82856.1"/>
    </source>
</evidence>
<dbReference type="SUPFAM" id="SSF56645">
    <property type="entry name" value="Acyl-CoA dehydrogenase NM domain-like"/>
    <property type="match status" value="1"/>
</dbReference>
<evidence type="ECO:0000259" key="9">
    <source>
        <dbReference type="Pfam" id="PF02770"/>
    </source>
</evidence>
<evidence type="ECO:0000256" key="1">
    <source>
        <dbReference type="ARBA" id="ARBA00001974"/>
    </source>
</evidence>
<protein>
    <submittedName>
        <fullName evidence="11">Glutaryl-CoA dehydrogenase</fullName>
    </submittedName>
</protein>
<dbReference type="Pfam" id="PF02770">
    <property type="entry name" value="Acyl-CoA_dh_M"/>
    <property type="match status" value="1"/>
</dbReference>
<dbReference type="Pfam" id="PF02771">
    <property type="entry name" value="Acyl-CoA_dh_N"/>
    <property type="match status" value="1"/>
</dbReference>
<dbReference type="InterPro" id="IPR009075">
    <property type="entry name" value="AcylCo_DH/oxidase_C"/>
</dbReference>
<keyword evidence="4 7" id="KW-0274">FAD</keyword>
<dbReference type="SUPFAM" id="SSF47203">
    <property type="entry name" value="Acyl-CoA dehydrogenase C-terminal domain-like"/>
    <property type="match status" value="1"/>
</dbReference>
<organism evidence="11 12">
    <name type="scientific">Micromonospora coriariae</name>
    <dbReference type="NCBI Taxonomy" id="285665"/>
    <lineage>
        <taxon>Bacteria</taxon>
        <taxon>Bacillati</taxon>
        <taxon>Actinomycetota</taxon>
        <taxon>Actinomycetes</taxon>
        <taxon>Micromonosporales</taxon>
        <taxon>Micromonosporaceae</taxon>
        <taxon>Micromonospora</taxon>
    </lineage>
</organism>
<dbReference type="FunFam" id="1.10.540.10:FF:000026">
    <property type="entry name" value="Acyl-CoA dehydrogenase medium chain"/>
    <property type="match status" value="1"/>
</dbReference>
<dbReference type="InterPro" id="IPR046373">
    <property type="entry name" value="Acyl-CoA_Oxase/DH_mid-dom_sf"/>
</dbReference>
<dbReference type="Pfam" id="PF00441">
    <property type="entry name" value="Acyl-CoA_dh_1"/>
    <property type="match status" value="1"/>
</dbReference>
<gene>
    <name evidence="11" type="ORF">GA0070607_2062</name>
</gene>
<dbReference type="GO" id="GO:0050660">
    <property type="term" value="F:flavin adenine dinucleotide binding"/>
    <property type="evidence" value="ECO:0007669"/>
    <property type="project" value="InterPro"/>
</dbReference>
<name>A0A1C4VFW1_9ACTN</name>
<dbReference type="Gene3D" id="2.40.110.10">
    <property type="entry name" value="Butyryl-CoA Dehydrogenase, subunit A, domain 2"/>
    <property type="match status" value="1"/>
</dbReference>
<feature type="domain" description="Acyl-CoA dehydrogenase/oxidase N-terminal" evidence="10">
    <location>
        <begin position="15"/>
        <end position="127"/>
    </location>
</feature>
<reference evidence="12" key="1">
    <citation type="submission" date="2016-06" db="EMBL/GenBank/DDBJ databases">
        <authorList>
            <person name="Varghese N."/>
            <person name="Submissions Spin"/>
        </authorList>
    </citation>
    <scope>NUCLEOTIDE SEQUENCE [LARGE SCALE GENOMIC DNA]</scope>
    <source>
        <strain evidence="12">DSM 44875</strain>
    </source>
</reference>
<keyword evidence="12" id="KW-1185">Reference proteome</keyword>
<dbReference type="Proteomes" id="UP000198243">
    <property type="component" value="Chromosome I"/>
</dbReference>
<comment type="similarity">
    <text evidence="2 7">Belongs to the acyl-CoA dehydrogenase family.</text>
</comment>
<dbReference type="InterPro" id="IPR013786">
    <property type="entry name" value="AcylCoA_DH/ox_N"/>
</dbReference>
<evidence type="ECO:0000256" key="4">
    <source>
        <dbReference type="ARBA" id="ARBA00022827"/>
    </source>
</evidence>
<feature type="domain" description="Acyl-CoA dehydrogenase/oxidase C-terminal" evidence="8">
    <location>
        <begin position="234"/>
        <end position="380"/>
    </location>
</feature>
<evidence type="ECO:0000256" key="3">
    <source>
        <dbReference type="ARBA" id="ARBA00022630"/>
    </source>
</evidence>
<feature type="domain" description="Acyl-CoA oxidase/dehydrogenase middle" evidence="9">
    <location>
        <begin position="131"/>
        <end position="221"/>
    </location>
</feature>
<dbReference type="Gene3D" id="1.10.540.10">
    <property type="entry name" value="Acyl-CoA dehydrogenase/oxidase, N-terminal domain"/>
    <property type="match status" value="1"/>
</dbReference>
<keyword evidence="6 7" id="KW-0560">Oxidoreductase</keyword>
<dbReference type="GO" id="GO:0046949">
    <property type="term" value="P:fatty-acyl-CoA biosynthetic process"/>
    <property type="evidence" value="ECO:0007669"/>
    <property type="project" value="TreeGrafter"/>
</dbReference>
<dbReference type="InterPro" id="IPR037069">
    <property type="entry name" value="AcylCoA_DH/ox_N_sf"/>
</dbReference>
<evidence type="ECO:0000313" key="12">
    <source>
        <dbReference type="Proteomes" id="UP000198243"/>
    </source>
</evidence>
<sequence length="387" mass="41678">MTAPLDLLDLDPSLTAEERQIRDVVRQLIDDRVRPHVADWYEEGRVPARELAREFGKLGLLGMHLTGYGCAGASAVAYGLACQELEAGDSGVRSLVSVQGSLAMYAIWRYGSEEQKQRWLPSMATGEAIGCFGLTEPDHGSDPASMTTRARRDGDDWVLTGGKMWITNAPIADVAVIWARTDAGVRGFAVPMDTPGVAAREIRRKMSLRASVTGEIVLDDVRLPADAQLPEAVGLKAPLSCLTEARYGIVWGSVGAARDCLETALAYATTRTQFGRPLAGFQLTQAKLADMAVELVKGQLLALHLGRLADAGRLRPEQVSVGKLNNVREALAIARQCRTILGANGVSGEYPVMRHANNLESVLTYEGTSEIHQLVVGQRLTGVSAFA</sequence>
<evidence type="ECO:0000259" key="10">
    <source>
        <dbReference type="Pfam" id="PF02771"/>
    </source>
</evidence>
<evidence type="ECO:0000256" key="7">
    <source>
        <dbReference type="RuleBase" id="RU362125"/>
    </source>
</evidence>